<proteinExistence type="predicted"/>
<gene>
    <name evidence="2" type="ORF">P7K49_031917</name>
</gene>
<feature type="non-terminal residue" evidence="2">
    <location>
        <position position="1"/>
    </location>
</feature>
<comment type="caution">
    <text evidence="2">The sequence shown here is derived from an EMBL/GenBank/DDBJ whole genome shotgun (WGS) entry which is preliminary data.</text>
</comment>
<evidence type="ECO:0000256" key="1">
    <source>
        <dbReference type="SAM" id="MobiDB-lite"/>
    </source>
</evidence>
<feature type="compositionally biased region" description="Polar residues" evidence="1">
    <location>
        <begin position="31"/>
        <end position="46"/>
    </location>
</feature>
<accession>A0ABQ9U1L3</accession>
<evidence type="ECO:0000313" key="3">
    <source>
        <dbReference type="Proteomes" id="UP001266305"/>
    </source>
</evidence>
<feature type="non-terminal residue" evidence="2">
    <location>
        <position position="56"/>
    </location>
</feature>
<feature type="region of interest" description="Disordered" evidence="1">
    <location>
        <begin position="31"/>
        <end position="56"/>
    </location>
</feature>
<organism evidence="2 3">
    <name type="scientific">Saguinus oedipus</name>
    <name type="common">Cotton-top tamarin</name>
    <name type="synonym">Oedipomidas oedipus</name>
    <dbReference type="NCBI Taxonomy" id="9490"/>
    <lineage>
        <taxon>Eukaryota</taxon>
        <taxon>Metazoa</taxon>
        <taxon>Chordata</taxon>
        <taxon>Craniata</taxon>
        <taxon>Vertebrata</taxon>
        <taxon>Euteleostomi</taxon>
        <taxon>Mammalia</taxon>
        <taxon>Eutheria</taxon>
        <taxon>Euarchontoglires</taxon>
        <taxon>Primates</taxon>
        <taxon>Haplorrhini</taxon>
        <taxon>Platyrrhini</taxon>
        <taxon>Cebidae</taxon>
        <taxon>Callitrichinae</taxon>
        <taxon>Saguinus</taxon>
    </lineage>
</organism>
<sequence length="56" mass="5949">LASGSWTSPEIDTTVAFSVSEALGTHTLPCRSQQEDFVSPNTSHGSSRVGWGKVKD</sequence>
<dbReference type="EMBL" id="JASSZA010000017">
    <property type="protein sequence ID" value="KAK2090660.1"/>
    <property type="molecule type" value="Genomic_DNA"/>
</dbReference>
<name>A0ABQ9U1L3_SAGOE</name>
<reference evidence="2 3" key="1">
    <citation type="submission" date="2023-05" db="EMBL/GenBank/DDBJ databases">
        <title>B98-5 Cell Line De Novo Hybrid Assembly: An Optical Mapping Approach.</title>
        <authorList>
            <person name="Kananen K."/>
            <person name="Auerbach J.A."/>
            <person name="Kautto E."/>
            <person name="Blachly J.S."/>
        </authorList>
    </citation>
    <scope>NUCLEOTIDE SEQUENCE [LARGE SCALE GENOMIC DNA]</scope>
    <source>
        <strain evidence="2">B95-8</strain>
        <tissue evidence="2">Cell line</tissue>
    </source>
</reference>
<dbReference type="Proteomes" id="UP001266305">
    <property type="component" value="Unassembled WGS sequence"/>
</dbReference>
<keyword evidence="3" id="KW-1185">Reference proteome</keyword>
<protein>
    <submittedName>
        <fullName evidence="2">Uncharacterized protein</fullName>
    </submittedName>
</protein>
<evidence type="ECO:0000313" key="2">
    <source>
        <dbReference type="EMBL" id="KAK2090660.1"/>
    </source>
</evidence>